<feature type="region of interest" description="Disordered" evidence="3">
    <location>
        <begin position="322"/>
        <end position="370"/>
    </location>
</feature>
<evidence type="ECO:0000313" key="5">
    <source>
        <dbReference type="EMBL" id="ESK90091.1"/>
    </source>
</evidence>
<dbReference type="Gene3D" id="3.30.70.330">
    <property type="match status" value="2"/>
</dbReference>
<feature type="domain" description="RRM" evidence="4">
    <location>
        <begin position="234"/>
        <end position="310"/>
    </location>
</feature>
<dbReference type="InterPro" id="IPR012677">
    <property type="entry name" value="Nucleotide-bd_a/b_plait_sf"/>
</dbReference>
<comment type="caution">
    <text evidence="5">The sequence shown here is derived from an EMBL/GenBank/DDBJ whole genome shotgun (WGS) entry which is preliminary data.</text>
</comment>
<gene>
    <name evidence="5" type="ORF">Moror_7830</name>
</gene>
<protein>
    <submittedName>
        <fullName evidence="5">Rna recognition motif domain containing protein</fullName>
    </submittedName>
</protein>
<dbReference type="EMBL" id="AWSO01000472">
    <property type="protein sequence ID" value="ESK90091.1"/>
    <property type="molecule type" value="Genomic_DNA"/>
</dbReference>
<dbReference type="Proteomes" id="UP000017559">
    <property type="component" value="Unassembled WGS sequence"/>
</dbReference>
<evidence type="ECO:0000256" key="1">
    <source>
        <dbReference type="ARBA" id="ARBA00022884"/>
    </source>
</evidence>
<dbReference type="InterPro" id="IPR035979">
    <property type="entry name" value="RBD_domain_sf"/>
</dbReference>
<sequence length="482" mass="54505">MDQEIPGLRYTTSNHSSAYDEPPRKRTRSDNGGYTDEGGGASDADFGMRQQLGSSRGQQRGRGQSQSVPNFQLDDCDRRRSKSPYSGERSSYRSLATPGHEGSVVDRSSTANVLSINWDVALTARPVHESESSRTLIATNIPHRVGQESIRRLFERHGYVYLFEDDIYANGEALVTYVRNSITIHKFERVLNLNLNQFDIRAAIRAYKRMGEIIVGGKKLQVKFHEEARMQAMLKVILRDSKSNIDEYRIRDLFQRYGEIRRISRAPGIQACATTRHIEFFDTRDCIEAQRNLHGHQFQGGTIEVEFVEQLETGTVKITEVGDEKTGVKSKGTKRSHEEIEKDASHEHSETEGGQVQDSLQPPESSNNADDDISERLAQAQKLQRLLSALKPSKPAAQPQAQSFQINASIIPDAGEPTRTEYYQSPQPEIPTYTYIVPNLPTTTVPRYIEHYRSSQPNIIQSASTHTQWPTRTTDPRKRNAK</sequence>
<dbReference type="AlphaFoldDB" id="V2XBB0"/>
<feature type="compositionally biased region" description="Low complexity" evidence="3">
    <location>
        <begin position="49"/>
        <end position="67"/>
    </location>
</feature>
<evidence type="ECO:0000259" key="4">
    <source>
        <dbReference type="PROSITE" id="PS50102"/>
    </source>
</evidence>
<accession>V2XBB0</accession>
<name>V2XBB0_MONRO</name>
<dbReference type="KEGG" id="mrr:Moror_7830"/>
<reference evidence="5 6" key="1">
    <citation type="journal article" date="2014" name="BMC Genomics">
        <title>Genome and secretome analysis of the hemibiotrophic fungal pathogen, Moniliophthora roreri, which causes frosty pod rot disease of cacao: mechanisms of the biotrophic and necrotrophic phases.</title>
        <authorList>
            <person name="Meinhardt L.W."/>
            <person name="Costa G.G.L."/>
            <person name="Thomazella D.P.T."/>
            <person name="Teixeira P.J.P.L."/>
            <person name="Carazzolle M.F."/>
            <person name="Schuster S.C."/>
            <person name="Carlson J.E."/>
            <person name="Guiltinan M.J."/>
            <person name="Mieczkowski P."/>
            <person name="Farmer A."/>
            <person name="Ramaraj T."/>
            <person name="Crozier J."/>
            <person name="Davis R.E."/>
            <person name="Shao J."/>
            <person name="Melnick R.L."/>
            <person name="Pereira G.A.G."/>
            <person name="Bailey B.A."/>
        </authorList>
    </citation>
    <scope>NUCLEOTIDE SEQUENCE [LARGE SCALE GENOMIC DNA]</scope>
    <source>
        <strain evidence="5 6">MCA 2997</strain>
    </source>
</reference>
<dbReference type="PANTHER" id="PTHR23189">
    <property type="entry name" value="RNA RECOGNITION MOTIF-CONTAINING"/>
    <property type="match status" value="1"/>
</dbReference>
<keyword evidence="6" id="KW-1185">Reference proteome</keyword>
<feature type="region of interest" description="Disordered" evidence="3">
    <location>
        <begin position="1"/>
        <end position="104"/>
    </location>
</feature>
<evidence type="ECO:0000313" key="6">
    <source>
        <dbReference type="Proteomes" id="UP000017559"/>
    </source>
</evidence>
<evidence type="ECO:0000256" key="3">
    <source>
        <dbReference type="SAM" id="MobiDB-lite"/>
    </source>
</evidence>
<organism evidence="5 6">
    <name type="scientific">Moniliophthora roreri (strain MCA 2997)</name>
    <name type="common">Cocoa frosty pod rot fungus</name>
    <name type="synonym">Crinipellis roreri</name>
    <dbReference type="NCBI Taxonomy" id="1381753"/>
    <lineage>
        <taxon>Eukaryota</taxon>
        <taxon>Fungi</taxon>
        <taxon>Dikarya</taxon>
        <taxon>Basidiomycota</taxon>
        <taxon>Agaricomycotina</taxon>
        <taxon>Agaricomycetes</taxon>
        <taxon>Agaricomycetidae</taxon>
        <taxon>Agaricales</taxon>
        <taxon>Marasmiineae</taxon>
        <taxon>Marasmiaceae</taxon>
        <taxon>Moniliophthora</taxon>
    </lineage>
</organism>
<feature type="region of interest" description="Disordered" evidence="3">
    <location>
        <begin position="456"/>
        <end position="482"/>
    </location>
</feature>
<dbReference type="SUPFAM" id="SSF54928">
    <property type="entry name" value="RNA-binding domain, RBD"/>
    <property type="match status" value="1"/>
</dbReference>
<feature type="compositionally biased region" description="Polar residues" evidence="3">
    <location>
        <begin position="456"/>
        <end position="473"/>
    </location>
</feature>
<dbReference type="HOGENOM" id="CLU_566305_0_0_1"/>
<dbReference type="InterPro" id="IPR000504">
    <property type="entry name" value="RRM_dom"/>
</dbReference>
<feature type="compositionally biased region" description="Basic and acidic residues" evidence="3">
    <location>
        <begin position="335"/>
        <end position="351"/>
    </location>
</feature>
<evidence type="ECO:0000256" key="2">
    <source>
        <dbReference type="PROSITE-ProRule" id="PRU00176"/>
    </source>
</evidence>
<feature type="compositionally biased region" description="Polar residues" evidence="3">
    <location>
        <begin position="352"/>
        <end position="368"/>
    </location>
</feature>
<proteinExistence type="predicted"/>
<dbReference type="PROSITE" id="PS50102">
    <property type="entry name" value="RRM"/>
    <property type="match status" value="1"/>
</dbReference>
<dbReference type="GO" id="GO:0003723">
    <property type="term" value="F:RNA binding"/>
    <property type="evidence" value="ECO:0007669"/>
    <property type="project" value="UniProtKB-UniRule"/>
</dbReference>
<keyword evidence="1 2" id="KW-0694">RNA-binding</keyword>